<dbReference type="EMBL" id="CAJNOG010000218">
    <property type="protein sequence ID" value="CAF1086410.1"/>
    <property type="molecule type" value="Genomic_DNA"/>
</dbReference>
<sequence>MHHPITGMNTNTAAHYHRVAVEMQSYINQQNRQALHSANGGFHQFHGPLVMANGSRLGFSGRYMVTPYSAREQHPPGFLRLFVHNLVHG</sequence>
<dbReference type="Proteomes" id="UP000663845">
    <property type="component" value="Unassembled WGS sequence"/>
</dbReference>
<protein>
    <submittedName>
        <fullName evidence="1">Uncharacterized protein</fullName>
    </submittedName>
</protein>
<evidence type="ECO:0000313" key="2">
    <source>
        <dbReference type="Proteomes" id="UP000663845"/>
    </source>
</evidence>
<reference evidence="1" key="1">
    <citation type="submission" date="2021-02" db="EMBL/GenBank/DDBJ databases">
        <authorList>
            <person name="Nowell W R."/>
        </authorList>
    </citation>
    <scope>NUCLEOTIDE SEQUENCE</scope>
</reference>
<proteinExistence type="predicted"/>
<name>A0A814N0Z9_9BILA</name>
<gene>
    <name evidence="1" type="ORF">JYZ213_LOCUS20586</name>
</gene>
<dbReference type="AlphaFoldDB" id="A0A814N0Z9"/>
<evidence type="ECO:0000313" key="1">
    <source>
        <dbReference type="EMBL" id="CAF1086410.1"/>
    </source>
</evidence>
<accession>A0A814N0Z9</accession>
<organism evidence="1 2">
    <name type="scientific">Adineta steineri</name>
    <dbReference type="NCBI Taxonomy" id="433720"/>
    <lineage>
        <taxon>Eukaryota</taxon>
        <taxon>Metazoa</taxon>
        <taxon>Spiralia</taxon>
        <taxon>Gnathifera</taxon>
        <taxon>Rotifera</taxon>
        <taxon>Eurotatoria</taxon>
        <taxon>Bdelloidea</taxon>
        <taxon>Adinetida</taxon>
        <taxon>Adinetidae</taxon>
        <taxon>Adineta</taxon>
    </lineage>
</organism>
<comment type="caution">
    <text evidence="1">The sequence shown here is derived from an EMBL/GenBank/DDBJ whole genome shotgun (WGS) entry which is preliminary data.</text>
</comment>